<accession>D4DNA4</accession>
<evidence type="ECO:0000313" key="1">
    <source>
        <dbReference type="EMBL" id="EFE50822.1"/>
    </source>
</evidence>
<dbReference type="AlphaFoldDB" id="D4DNA4"/>
<dbReference type="Proteomes" id="UP000005536">
    <property type="component" value="Unassembled WGS sequence"/>
</dbReference>
<name>D4DNA4_NEIEG</name>
<proteinExistence type="predicted"/>
<protein>
    <submittedName>
        <fullName evidence="1">Uncharacterized protein</fullName>
    </submittedName>
</protein>
<comment type="caution">
    <text evidence="1">The sequence shown here is derived from an EMBL/GenBank/DDBJ whole genome shotgun (WGS) entry which is preliminary data.</text>
</comment>
<evidence type="ECO:0000313" key="2">
    <source>
        <dbReference type="Proteomes" id="UP000005536"/>
    </source>
</evidence>
<reference evidence="1 2" key="1">
    <citation type="submission" date="2010-02" db="EMBL/GenBank/DDBJ databases">
        <authorList>
            <person name="Weinstock G."/>
            <person name="Sodergren E."/>
            <person name="Clifton S."/>
            <person name="Fulton L."/>
            <person name="Fulton B."/>
            <person name="Courtney L."/>
            <person name="Fronick C."/>
            <person name="Harrison M."/>
            <person name="Strong C."/>
            <person name="Farmer C."/>
            <person name="Delahaunty K."/>
            <person name="Markovic C."/>
            <person name="Hall O."/>
            <person name="Minx P."/>
            <person name="Tomlinson C."/>
            <person name="Mitreva M."/>
            <person name="Nelson J."/>
            <person name="Hou S."/>
            <person name="Wollam A."/>
            <person name="Pepin K.H."/>
            <person name="Johnson M."/>
            <person name="Bhonagiri V."/>
            <person name="Zhang X."/>
            <person name="Suruliraj S."/>
            <person name="Warren W."/>
            <person name="Chinwalla A."/>
            <person name="Mardis E.R."/>
            <person name="Wilson R.K."/>
        </authorList>
    </citation>
    <scope>NUCLEOTIDE SEQUENCE [LARGE SCALE GENOMIC DNA]</scope>
    <source>
        <strain evidence="1 2">ATCC 29315</strain>
    </source>
</reference>
<dbReference type="EMBL" id="ADBF01000012">
    <property type="protein sequence ID" value="EFE50822.1"/>
    <property type="molecule type" value="Genomic_DNA"/>
</dbReference>
<organism evidence="1 2">
    <name type="scientific">Neisseria elongata subsp. glycolytica ATCC 29315</name>
    <dbReference type="NCBI Taxonomy" id="546263"/>
    <lineage>
        <taxon>Bacteria</taxon>
        <taxon>Pseudomonadati</taxon>
        <taxon>Pseudomonadota</taxon>
        <taxon>Betaproteobacteria</taxon>
        <taxon>Neisseriales</taxon>
        <taxon>Neisseriaceae</taxon>
        <taxon>Neisseria</taxon>
    </lineage>
</organism>
<sequence>MKQYRRRYAFQFSELPEYPPRNRRIKSDCLTYFHMVDFNNIGKALSLYSGLRYFSDGLQRVWRPSESYCGSFTANAAGHCAAASVFTKPLPVIPPLSRRSYFCAVSCGTCSLP</sequence>
<gene>
    <name evidence="1" type="ORF">NEIELOOT_00532</name>
</gene>